<dbReference type="GO" id="GO:0000287">
    <property type="term" value="F:magnesium ion binding"/>
    <property type="evidence" value="ECO:0007669"/>
    <property type="project" value="TreeGrafter"/>
</dbReference>
<dbReference type="GO" id="GO:0050531">
    <property type="term" value="F:mannosyl-3-phosphoglycerate phosphatase activity"/>
    <property type="evidence" value="ECO:0007669"/>
    <property type="project" value="UniProtKB-EC"/>
</dbReference>
<dbReference type="SUPFAM" id="SSF56784">
    <property type="entry name" value="HAD-like"/>
    <property type="match status" value="1"/>
</dbReference>
<keyword evidence="5" id="KW-1185">Reference proteome</keyword>
<dbReference type="GO" id="GO:0051479">
    <property type="term" value="P:mannosylglycerate biosynthetic process"/>
    <property type="evidence" value="ECO:0007669"/>
    <property type="project" value="InterPro"/>
</dbReference>
<dbReference type="PATRIC" id="fig|1265313.6.peg.626"/>
<dbReference type="EC" id="3.1.3.70" evidence="4"/>
<dbReference type="HOGENOM" id="CLU_063016_0_0_6"/>
<dbReference type="InterPro" id="IPR006381">
    <property type="entry name" value="HAD-SF-IIB-MPGP"/>
</dbReference>
<dbReference type="EMBL" id="AUVB01000018">
    <property type="protein sequence ID" value="KGE04754.1"/>
    <property type="molecule type" value="Genomic_DNA"/>
</dbReference>
<evidence type="ECO:0000256" key="3">
    <source>
        <dbReference type="ARBA" id="ARBA00022842"/>
    </source>
</evidence>
<evidence type="ECO:0000256" key="1">
    <source>
        <dbReference type="ARBA" id="ARBA00022723"/>
    </source>
</evidence>
<name>A0A095X1L2_9GAMM</name>
<dbReference type="InterPro" id="IPR036412">
    <property type="entry name" value="HAD-like_sf"/>
</dbReference>
<evidence type="ECO:0000256" key="2">
    <source>
        <dbReference type="ARBA" id="ARBA00022801"/>
    </source>
</evidence>
<dbReference type="SFLD" id="SFLDG01140">
    <property type="entry name" value="C2.B:_Phosphomannomutase_and_P"/>
    <property type="match status" value="1"/>
</dbReference>
<accession>A0A095X1L2</accession>
<keyword evidence="2 4" id="KW-0378">Hydrolase</keyword>
<keyword evidence="1" id="KW-0479">Metal-binding</keyword>
<evidence type="ECO:0000313" key="4">
    <source>
        <dbReference type="EMBL" id="KGE04754.1"/>
    </source>
</evidence>
<reference evidence="4 5" key="1">
    <citation type="journal article" date="2014" name="Genome Announc.">
        <title>Genome Sequence of Gammaproteobacterial Pseudohaliea rubra Type Strain DSM 19751, Isolated from Coastal Seawater of the Mediterranean Sea.</title>
        <authorList>
            <person name="Spring S."/>
            <person name="Fiebig A."/>
            <person name="Riedel T."/>
            <person name="Goker M."/>
            <person name="Klenk H.P."/>
        </authorList>
    </citation>
    <scope>NUCLEOTIDE SEQUENCE [LARGE SCALE GENOMIC DNA]</scope>
    <source>
        <strain evidence="4 5">DSM 19751</strain>
    </source>
</reference>
<dbReference type="InterPro" id="IPR023214">
    <property type="entry name" value="HAD_sf"/>
</dbReference>
<dbReference type="NCBIfam" id="TIGR01484">
    <property type="entry name" value="HAD-SF-IIB"/>
    <property type="match status" value="1"/>
</dbReference>
<dbReference type="RefSeq" id="WP_236629798.1">
    <property type="nucleotide sequence ID" value="NZ_KN234755.1"/>
</dbReference>
<dbReference type="SFLD" id="SFLDS00003">
    <property type="entry name" value="Haloacid_Dehalogenase"/>
    <property type="match status" value="1"/>
</dbReference>
<dbReference type="PANTHER" id="PTHR10000:SF8">
    <property type="entry name" value="HAD SUPERFAMILY HYDROLASE-LIKE, TYPE 3"/>
    <property type="match status" value="1"/>
</dbReference>
<dbReference type="Pfam" id="PF08282">
    <property type="entry name" value="Hydrolase_3"/>
    <property type="match status" value="1"/>
</dbReference>
<dbReference type="InterPro" id="IPR006379">
    <property type="entry name" value="HAD-SF_hydro_IIB"/>
</dbReference>
<dbReference type="GO" id="GO:0005829">
    <property type="term" value="C:cytosol"/>
    <property type="evidence" value="ECO:0007669"/>
    <property type="project" value="TreeGrafter"/>
</dbReference>
<gene>
    <name evidence="4" type="ORF">HRUBRA_00632</name>
</gene>
<dbReference type="Proteomes" id="UP000029640">
    <property type="component" value="Unassembled WGS sequence"/>
</dbReference>
<proteinExistence type="predicted"/>
<dbReference type="STRING" id="1265313.HRUBRA_00632"/>
<dbReference type="eggNOG" id="COG3769">
    <property type="taxonomic scope" value="Bacteria"/>
</dbReference>
<protein>
    <submittedName>
        <fullName evidence="4">Putative mannosyl-3-phosphoglycerate phosphatase</fullName>
        <ecNumber evidence="4">3.1.3.70</ecNumber>
    </submittedName>
</protein>
<sequence>MMTTASNTAGDVDAASTAFLVFSDLDGTLLDHDSYSHAAAQPAIDLLDVLAIPLVFVSSKTRAEVVALRRRLANGHPFVVENGAAVFIPEGYFLAQPAGTVLRDGYWVRELAAPRARWVALLEQIAADFPGQFEYFARAGEAGIAAMTGLSEAKAALANAREYSEPVQWRGDRAGLDAFLAACAAGGARVSRGGRFYSLGGEADKGEALRWLRKQFAMARGIRHIKDLAAGDGANDVPMLESAETALLVRAPDRDLPPLQRAGGVLCSDAEGPAGWAEGVTQWLCEHGLVTQDS</sequence>
<dbReference type="Gene3D" id="3.30.980.20">
    <property type="entry name" value="Putative mannosyl-3-phosphoglycerate phosphatase, domain 2"/>
    <property type="match status" value="1"/>
</dbReference>
<organism evidence="4 5">
    <name type="scientific">Pseudohaliea rubra DSM 19751</name>
    <dbReference type="NCBI Taxonomy" id="1265313"/>
    <lineage>
        <taxon>Bacteria</taxon>
        <taxon>Pseudomonadati</taxon>
        <taxon>Pseudomonadota</taxon>
        <taxon>Gammaproteobacteria</taxon>
        <taxon>Cellvibrionales</taxon>
        <taxon>Halieaceae</taxon>
        <taxon>Pseudohaliea</taxon>
    </lineage>
</organism>
<dbReference type="AlphaFoldDB" id="A0A095X1L2"/>
<dbReference type="NCBIfam" id="TIGR01486">
    <property type="entry name" value="HAD-SF-IIB-MPGP"/>
    <property type="match status" value="1"/>
</dbReference>
<dbReference type="Gene3D" id="3.40.50.1000">
    <property type="entry name" value="HAD superfamily/HAD-like"/>
    <property type="match status" value="1"/>
</dbReference>
<keyword evidence="3" id="KW-0460">Magnesium</keyword>
<dbReference type="SFLD" id="SFLDG01142">
    <property type="entry name" value="C2.B.2:_Mannosyl-3-phosphoglyc"/>
    <property type="match status" value="1"/>
</dbReference>
<evidence type="ECO:0000313" key="5">
    <source>
        <dbReference type="Proteomes" id="UP000029640"/>
    </source>
</evidence>
<dbReference type="PANTHER" id="PTHR10000">
    <property type="entry name" value="PHOSPHOSERINE PHOSPHATASE"/>
    <property type="match status" value="1"/>
</dbReference>
<comment type="caution">
    <text evidence="4">The sequence shown here is derived from an EMBL/GenBank/DDBJ whole genome shotgun (WGS) entry which is preliminary data.</text>
</comment>